<proteinExistence type="predicted"/>
<accession>A0A117LGR9</accession>
<dbReference type="Proteomes" id="UP000064249">
    <property type="component" value="Unassembled WGS sequence"/>
</dbReference>
<sequence>MPNKAIFTGLVFDEYDNPVQTGRIGDEPAYIVDDQGFNRHIPAEEVDRQVWRIMQEQIEGHEDLLSEKAAEMLGQDDIFTMAAIQNQFKNLDSQFDQLAQVGIPEETRMYLGMMGFKIIISIHGDVLNIIQPGIIEGNDGE</sequence>
<evidence type="ECO:0000313" key="2">
    <source>
        <dbReference type="Proteomes" id="UP000064249"/>
    </source>
</evidence>
<dbReference type="PATRIC" id="fig|167964.4.peg.639"/>
<gene>
    <name evidence="1" type="ORF">XD73_0880</name>
</gene>
<reference evidence="1 2" key="1">
    <citation type="journal article" date="2015" name="MBio">
        <title>Genome-Resolved Metagenomic Analysis Reveals Roles for Candidate Phyla and Other Microbial Community Members in Biogeochemical Transformations in Oil Reservoirs.</title>
        <authorList>
            <person name="Hu P."/>
            <person name="Tom L."/>
            <person name="Singh A."/>
            <person name="Thomas B.C."/>
            <person name="Baker B.J."/>
            <person name="Piceno Y.M."/>
            <person name="Andersen G.L."/>
            <person name="Banfield J.F."/>
        </authorList>
    </citation>
    <scope>NUCLEOTIDE SEQUENCE [LARGE SCALE GENOMIC DNA]</scope>
    <source>
        <strain evidence="1">46_16</strain>
    </source>
</reference>
<name>A0A117LGR9_9CHLR</name>
<organism evidence="1 2">
    <name type="scientific">Anaerolinea thermophila</name>
    <dbReference type="NCBI Taxonomy" id="167964"/>
    <lineage>
        <taxon>Bacteria</taxon>
        <taxon>Bacillati</taxon>
        <taxon>Chloroflexota</taxon>
        <taxon>Anaerolineae</taxon>
        <taxon>Anaerolineales</taxon>
        <taxon>Anaerolineaceae</taxon>
        <taxon>Anaerolinea</taxon>
    </lineage>
</organism>
<dbReference type="AlphaFoldDB" id="A0A117LGR9"/>
<comment type="caution">
    <text evidence="1">The sequence shown here is derived from an EMBL/GenBank/DDBJ whole genome shotgun (WGS) entry which is preliminary data.</text>
</comment>
<evidence type="ECO:0000313" key="1">
    <source>
        <dbReference type="EMBL" id="KUK46240.1"/>
    </source>
</evidence>
<protein>
    <submittedName>
        <fullName evidence="1">Uncharacterized protein</fullName>
    </submittedName>
</protein>
<dbReference type="EMBL" id="LGFU01000050">
    <property type="protein sequence ID" value="KUK46240.1"/>
    <property type="molecule type" value="Genomic_DNA"/>
</dbReference>